<feature type="transmembrane region" description="Helical" evidence="1">
    <location>
        <begin position="47"/>
        <end position="67"/>
    </location>
</feature>
<protein>
    <submittedName>
        <fullName evidence="2">Membrane protein</fullName>
    </submittedName>
</protein>
<reference evidence="2" key="1">
    <citation type="journal article" date="2023" name="Front. Cell. Infect. Microbiol.">
        <title>Isolation and in vitro characterization of novel S. epidermidis phages for therapeutic applications.</title>
        <authorList>
            <person name="Strancar V."/>
            <person name="Marusic M."/>
            <person name="Tusar J."/>
            <person name="Pracek N."/>
            <person name="Kolenc M."/>
            <person name="Suster K."/>
            <person name="Horvat S."/>
            <person name="Janez N."/>
            <person name="Peterka M."/>
        </authorList>
    </citation>
    <scope>NUCLEOTIDE SEQUENCE</scope>
</reference>
<evidence type="ECO:0000313" key="2">
    <source>
        <dbReference type="EMBL" id="WJJ57955.1"/>
    </source>
</evidence>
<accession>A0AAX3Y1F1</accession>
<name>A0AAX3Y1F1_9CAUD</name>
<proteinExistence type="predicted"/>
<organism evidence="2 3">
    <name type="scientific">Staphylococcus phage 80A</name>
    <dbReference type="NCBI Taxonomy" id="3038195"/>
    <lineage>
        <taxon>Viruses</taxon>
        <taxon>Duplodnaviria</taxon>
        <taxon>Heunggongvirae</taxon>
        <taxon>Uroviricota</taxon>
        <taxon>Caudoviricetes</taxon>
        <taxon>Herelleviridae</taxon>
        <taxon>Twortvirinae</taxon>
        <taxon>Sepunavirus</taxon>
    </lineage>
</organism>
<evidence type="ECO:0000256" key="1">
    <source>
        <dbReference type="SAM" id="Phobius"/>
    </source>
</evidence>
<dbReference type="Proteomes" id="UP001431528">
    <property type="component" value="Segment"/>
</dbReference>
<keyword evidence="1" id="KW-0812">Transmembrane</keyword>
<sequence>MKKLSYSFQKGNFWSKLLWIVGLTLSLIVGWCVIESIGFFLQTTVGTIGLLCISPIVALGIIAFSIVKYPRVRELDSYSKFTQKYL</sequence>
<keyword evidence="1" id="KW-1133">Transmembrane helix</keyword>
<feature type="transmembrane region" description="Helical" evidence="1">
    <location>
        <begin position="20"/>
        <end position="41"/>
    </location>
</feature>
<evidence type="ECO:0000313" key="3">
    <source>
        <dbReference type="Proteomes" id="UP001431528"/>
    </source>
</evidence>
<keyword evidence="1" id="KW-0472">Membrane</keyword>
<gene>
    <name evidence="2" type="ORF">80A_00176</name>
</gene>
<dbReference type="EMBL" id="OQ448193">
    <property type="protein sequence ID" value="WJJ57955.1"/>
    <property type="molecule type" value="Genomic_DNA"/>
</dbReference>